<sequence length="60" mass="6779">MAEENKKGKTIKDDEGHEFTFDETAESNEGDLQVLDVTDEEEKKGGTVTDEERQANFDLD</sequence>
<dbReference type="RefSeq" id="WP_182412302.1">
    <property type="nucleotide sequence ID" value="NZ_CP055153.1"/>
</dbReference>
<feature type="compositionally biased region" description="Basic and acidic residues" evidence="1">
    <location>
        <begin position="41"/>
        <end position="60"/>
    </location>
</feature>
<evidence type="ECO:0000313" key="3">
    <source>
        <dbReference type="Proteomes" id="UP000514509"/>
    </source>
</evidence>
<accession>A0A7L7LAH7</accession>
<gene>
    <name evidence="2" type="ORF">HUW48_18240</name>
</gene>
<feature type="region of interest" description="Disordered" evidence="1">
    <location>
        <begin position="1"/>
        <end position="60"/>
    </location>
</feature>
<name>A0A7L7LAH7_9BACT</name>
<keyword evidence="3" id="KW-1185">Reference proteome</keyword>
<proteinExistence type="predicted"/>
<protein>
    <submittedName>
        <fullName evidence="2">Uncharacterized protein</fullName>
    </submittedName>
</protein>
<feature type="compositionally biased region" description="Basic and acidic residues" evidence="1">
    <location>
        <begin position="1"/>
        <end position="20"/>
    </location>
</feature>
<dbReference type="KEGG" id="add:HUW48_18240"/>
<evidence type="ECO:0000313" key="2">
    <source>
        <dbReference type="EMBL" id="QMU29842.1"/>
    </source>
</evidence>
<reference evidence="2 3" key="1">
    <citation type="submission" date="2020-06" db="EMBL/GenBank/DDBJ databases">
        <authorList>
            <person name="Hwang Y.J."/>
        </authorList>
    </citation>
    <scope>NUCLEOTIDE SEQUENCE [LARGE SCALE GENOMIC DNA]</scope>
    <source>
        <strain evidence="2 3">KUDC8001</strain>
    </source>
</reference>
<reference evidence="2 3" key="2">
    <citation type="submission" date="2020-08" db="EMBL/GenBank/DDBJ databases">
        <title>Adhaeribacter dokdonensis sp. nov., isolated from the rhizosphere of Elymus tsukushiensis, a plant native to the Dokdo Islands, Republic of Korea.</title>
        <authorList>
            <person name="Ghim S.Y."/>
        </authorList>
    </citation>
    <scope>NUCLEOTIDE SEQUENCE [LARGE SCALE GENOMIC DNA]</scope>
    <source>
        <strain evidence="2 3">KUDC8001</strain>
    </source>
</reference>
<organism evidence="2 3">
    <name type="scientific">Adhaeribacter radiodurans</name>
    <dbReference type="NCBI Taxonomy" id="2745197"/>
    <lineage>
        <taxon>Bacteria</taxon>
        <taxon>Pseudomonadati</taxon>
        <taxon>Bacteroidota</taxon>
        <taxon>Cytophagia</taxon>
        <taxon>Cytophagales</taxon>
        <taxon>Hymenobacteraceae</taxon>
        <taxon>Adhaeribacter</taxon>
    </lineage>
</organism>
<evidence type="ECO:0000256" key="1">
    <source>
        <dbReference type="SAM" id="MobiDB-lite"/>
    </source>
</evidence>
<dbReference type="EMBL" id="CP055153">
    <property type="protein sequence ID" value="QMU29842.1"/>
    <property type="molecule type" value="Genomic_DNA"/>
</dbReference>
<dbReference type="Proteomes" id="UP000514509">
    <property type="component" value="Chromosome"/>
</dbReference>
<dbReference type="AlphaFoldDB" id="A0A7L7LAH7"/>